<comment type="similarity">
    <text evidence="1">Belongs to the Gfa family.</text>
</comment>
<gene>
    <name evidence="6" type="ORF">ROA7450_03598</name>
</gene>
<organism evidence="6 7">
    <name type="scientific">Roseovarius albus</name>
    <dbReference type="NCBI Taxonomy" id="1247867"/>
    <lineage>
        <taxon>Bacteria</taxon>
        <taxon>Pseudomonadati</taxon>
        <taxon>Pseudomonadota</taxon>
        <taxon>Alphaproteobacteria</taxon>
        <taxon>Rhodobacterales</taxon>
        <taxon>Roseobacteraceae</taxon>
        <taxon>Roseovarius</taxon>
    </lineage>
</organism>
<evidence type="ECO:0000313" key="7">
    <source>
        <dbReference type="Proteomes" id="UP000193061"/>
    </source>
</evidence>
<dbReference type="InterPro" id="IPR011057">
    <property type="entry name" value="Mss4-like_sf"/>
</dbReference>
<evidence type="ECO:0000256" key="2">
    <source>
        <dbReference type="ARBA" id="ARBA00022723"/>
    </source>
</evidence>
<keyword evidence="4" id="KW-0456">Lyase</keyword>
<evidence type="ECO:0000313" key="6">
    <source>
        <dbReference type="EMBL" id="SLN67362.1"/>
    </source>
</evidence>
<keyword evidence="3" id="KW-0862">Zinc</keyword>
<accession>A0A1X7A1G2</accession>
<feature type="domain" description="CENP-V/GFA" evidence="5">
    <location>
        <begin position="4"/>
        <end position="111"/>
    </location>
</feature>
<keyword evidence="7" id="KW-1185">Reference proteome</keyword>
<keyword evidence="2" id="KW-0479">Metal-binding</keyword>
<dbReference type="SUPFAM" id="SSF51316">
    <property type="entry name" value="Mss4-like"/>
    <property type="match status" value="1"/>
</dbReference>
<proteinExistence type="inferred from homology"/>
<protein>
    <submittedName>
        <fullName evidence="6">Glutathione-dependent formaldehyde-activating enzyme</fullName>
    </submittedName>
</protein>
<dbReference type="PROSITE" id="PS51891">
    <property type="entry name" value="CENP_V_GFA"/>
    <property type="match status" value="1"/>
</dbReference>
<evidence type="ECO:0000259" key="5">
    <source>
        <dbReference type="PROSITE" id="PS51891"/>
    </source>
</evidence>
<dbReference type="Pfam" id="PF04828">
    <property type="entry name" value="GFA"/>
    <property type="match status" value="1"/>
</dbReference>
<dbReference type="EMBL" id="FWFX01000014">
    <property type="protein sequence ID" value="SLN67362.1"/>
    <property type="molecule type" value="Genomic_DNA"/>
</dbReference>
<dbReference type="GO" id="GO:0046872">
    <property type="term" value="F:metal ion binding"/>
    <property type="evidence" value="ECO:0007669"/>
    <property type="project" value="UniProtKB-KW"/>
</dbReference>
<name>A0A1X7A1G2_9RHOB</name>
<dbReference type="Proteomes" id="UP000193061">
    <property type="component" value="Unassembled WGS sequence"/>
</dbReference>
<dbReference type="RefSeq" id="WP_085807264.1">
    <property type="nucleotide sequence ID" value="NZ_FWFX01000014.1"/>
</dbReference>
<evidence type="ECO:0000256" key="4">
    <source>
        <dbReference type="ARBA" id="ARBA00023239"/>
    </source>
</evidence>
<sequence length="141" mass="16086">MSELSGKCFCGAVKWRASSKILWAALCHCEDCRRAASSDYVSWFGVEKEACEWEGPCISYRSSKRVTRRFCGECGSPLSFETEVFPNETHLYATTLNDPTIYVPTAHIYWSERLPWVRMADELPKHDKGLQNAAQKGERLL</sequence>
<reference evidence="6 7" key="1">
    <citation type="submission" date="2017-03" db="EMBL/GenBank/DDBJ databases">
        <authorList>
            <person name="Afonso C.L."/>
            <person name="Miller P.J."/>
            <person name="Scott M.A."/>
            <person name="Spackman E."/>
            <person name="Goraichik I."/>
            <person name="Dimitrov K.M."/>
            <person name="Suarez D.L."/>
            <person name="Swayne D.E."/>
        </authorList>
    </citation>
    <scope>NUCLEOTIDE SEQUENCE [LARGE SCALE GENOMIC DNA]</scope>
    <source>
        <strain evidence="6 7">CECT 7450</strain>
    </source>
</reference>
<dbReference type="Gene3D" id="3.90.1590.10">
    <property type="entry name" value="glutathione-dependent formaldehyde- activating enzyme (gfa)"/>
    <property type="match status" value="1"/>
</dbReference>
<dbReference type="InterPro" id="IPR006913">
    <property type="entry name" value="CENP-V/GFA"/>
</dbReference>
<dbReference type="PANTHER" id="PTHR33337:SF40">
    <property type="entry name" value="CENP-V_GFA DOMAIN-CONTAINING PROTEIN-RELATED"/>
    <property type="match status" value="1"/>
</dbReference>
<dbReference type="OrthoDB" id="9807246at2"/>
<dbReference type="AlphaFoldDB" id="A0A1X7A1G2"/>
<evidence type="ECO:0000256" key="1">
    <source>
        <dbReference type="ARBA" id="ARBA00005495"/>
    </source>
</evidence>
<evidence type="ECO:0000256" key="3">
    <source>
        <dbReference type="ARBA" id="ARBA00022833"/>
    </source>
</evidence>
<dbReference type="GO" id="GO:0016846">
    <property type="term" value="F:carbon-sulfur lyase activity"/>
    <property type="evidence" value="ECO:0007669"/>
    <property type="project" value="InterPro"/>
</dbReference>
<dbReference type="PANTHER" id="PTHR33337">
    <property type="entry name" value="GFA DOMAIN-CONTAINING PROTEIN"/>
    <property type="match status" value="1"/>
</dbReference>